<feature type="non-terminal residue" evidence="1">
    <location>
        <position position="91"/>
    </location>
</feature>
<dbReference type="EMBL" id="JAWDJW010008794">
    <property type="protein sequence ID" value="KAK3060176.1"/>
    <property type="molecule type" value="Genomic_DNA"/>
</dbReference>
<dbReference type="Proteomes" id="UP001186974">
    <property type="component" value="Unassembled WGS sequence"/>
</dbReference>
<evidence type="ECO:0000313" key="1">
    <source>
        <dbReference type="EMBL" id="KAK3060176.1"/>
    </source>
</evidence>
<accession>A0ACC3D158</accession>
<reference evidence="1" key="1">
    <citation type="submission" date="2024-09" db="EMBL/GenBank/DDBJ databases">
        <title>Black Yeasts Isolated from many extreme environments.</title>
        <authorList>
            <person name="Coleine C."/>
            <person name="Stajich J.E."/>
            <person name="Selbmann L."/>
        </authorList>
    </citation>
    <scope>NUCLEOTIDE SEQUENCE</scope>
    <source>
        <strain evidence="1">CCFEE 5737</strain>
    </source>
</reference>
<gene>
    <name evidence="1" type="ORF">LTS18_009143</name>
</gene>
<protein>
    <submittedName>
        <fullName evidence="1">Uncharacterized protein</fullName>
    </submittedName>
</protein>
<organism evidence="1 2">
    <name type="scientific">Coniosporium uncinatum</name>
    <dbReference type="NCBI Taxonomy" id="93489"/>
    <lineage>
        <taxon>Eukaryota</taxon>
        <taxon>Fungi</taxon>
        <taxon>Dikarya</taxon>
        <taxon>Ascomycota</taxon>
        <taxon>Pezizomycotina</taxon>
        <taxon>Dothideomycetes</taxon>
        <taxon>Dothideomycetes incertae sedis</taxon>
        <taxon>Coniosporium</taxon>
    </lineage>
</organism>
<sequence length="91" mass="10176">MNQVGDAQPWSQPEQHQMDQEFSNFLDLGVDFENIDFTISEAVVDHAQNGQQHNGEIQSLHNDPNHLQHHASHPSSQFVSAAEQLSQTSAD</sequence>
<name>A0ACC3D158_9PEZI</name>
<comment type="caution">
    <text evidence="1">The sequence shown here is derived from an EMBL/GenBank/DDBJ whole genome shotgun (WGS) entry which is preliminary data.</text>
</comment>
<keyword evidence="2" id="KW-1185">Reference proteome</keyword>
<evidence type="ECO:0000313" key="2">
    <source>
        <dbReference type="Proteomes" id="UP001186974"/>
    </source>
</evidence>
<proteinExistence type="predicted"/>